<keyword evidence="2" id="KW-1185">Reference proteome</keyword>
<evidence type="ECO:0000313" key="2">
    <source>
        <dbReference type="Proteomes" id="UP001055439"/>
    </source>
</evidence>
<dbReference type="Proteomes" id="UP001055439">
    <property type="component" value="Chromosome 2"/>
</dbReference>
<reference evidence="1" key="1">
    <citation type="submission" date="2022-05" db="EMBL/GenBank/DDBJ databases">
        <title>The Musa troglodytarum L. genome provides insights into the mechanism of non-climacteric behaviour and enrichment of carotenoids.</title>
        <authorList>
            <person name="Wang J."/>
        </authorList>
    </citation>
    <scope>NUCLEOTIDE SEQUENCE</scope>
    <source>
        <tissue evidence="1">Leaf</tissue>
    </source>
</reference>
<proteinExistence type="predicted"/>
<evidence type="ECO:0000313" key="1">
    <source>
        <dbReference type="EMBL" id="URD90083.1"/>
    </source>
</evidence>
<dbReference type="AlphaFoldDB" id="A0A9E7F6Y2"/>
<dbReference type="EMBL" id="CP097504">
    <property type="protein sequence ID" value="URD90083.1"/>
    <property type="molecule type" value="Genomic_DNA"/>
</dbReference>
<organism evidence="1 2">
    <name type="scientific">Musa troglodytarum</name>
    <name type="common">fe'i banana</name>
    <dbReference type="NCBI Taxonomy" id="320322"/>
    <lineage>
        <taxon>Eukaryota</taxon>
        <taxon>Viridiplantae</taxon>
        <taxon>Streptophyta</taxon>
        <taxon>Embryophyta</taxon>
        <taxon>Tracheophyta</taxon>
        <taxon>Spermatophyta</taxon>
        <taxon>Magnoliopsida</taxon>
        <taxon>Liliopsida</taxon>
        <taxon>Zingiberales</taxon>
        <taxon>Musaceae</taxon>
        <taxon>Musa</taxon>
    </lineage>
</organism>
<name>A0A9E7F6Y2_9LILI</name>
<protein>
    <submittedName>
        <fullName evidence="1">Uncharacterized protein</fullName>
    </submittedName>
</protein>
<accession>A0A9E7F6Y2</accession>
<gene>
    <name evidence="1" type="ORF">MUK42_20315</name>
</gene>
<sequence>MLLKSSDFLSDLTQPSTVILQLTTEGLCLSLALRNAFDNYILGHRRLFSNLLHSSCCLLGTVEAKFNSRSNLLTRRSTSLCTSAKRCSASSAERQGCASCKDSSMTQAVVVYLSSLARSD</sequence>